<keyword evidence="2" id="KW-1185">Reference proteome</keyword>
<sequence>MDGSNQRRALEAQYARIVRAHAEHEVVDAAERIVCDAWLERLETLGTNAAQLMASSRAAHQAATAHVREARDAALASPLQPGSDAADAAADAADAAASTALTSGLLTRALHLLEQVELSYSENKKLCGEVLVFAQQQLDALARARCAREVRRRVNAACVEAARHAAMGVLPPSPDQ</sequence>
<evidence type="ECO:0000313" key="1">
    <source>
        <dbReference type="EMBL" id="MBR7837170.1"/>
    </source>
</evidence>
<accession>A0A941ERN4</accession>
<proteinExistence type="predicted"/>
<protein>
    <submittedName>
        <fullName evidence="1">Uncharacterized protein</fullName>
    </submittedName>
</protein>
<dbReference type="RefSeq" id="WP_212531639.1">
    <property type="nucleotide sequence ID" value="NZ_JAGSOG010000185.1"/>
</dbReference>
<evidence type="ECO:0000313" key="2">
    <source>
        <dbReference type="Proteomes" id="UP000675781"/>
    </source>
</evidence>
<reference evidence="1" key="1">
    <citation type="submission" date="2021-04" db="EMBL/GenBank/DDBJ databases">
        <title>Genome based classification of Actinospica acidithermotolerans sp. nov., an actinobacterium isolated from an Indonesian hot spring.</title>
        <authorList>
            <person name="Kusuma A.B."/>
            <person name="Putra K.E."/>
            <person name="Nafisah S."/>
            <person name="Loh J."/>
            <person name="Nouioui I."/>
            <person name="Goodfellow M."/>
        </authorList>
    </citation>
    <scope>NUCLEOTIDE SEQUENCE</scope>
    <source>
        <strain evidence="1">CSCA 57</strain>
    </source>
</reference>
<organism evidence="1 2">
    <name type="scientific">Actinospica durhamensis</name>
    <dbReference type="NCBI Taxonomy" id="1508375"/>
    <lineage>
        <taxon>Bacteria</taxon>
        <taxon>Bacillati</taxon>
        <taxon>Actinomycetota</taxon>
        <taxon>Actinomycetes</taxon>
        <taxon>Catenulisporales</taxon>
        <taxon>Actinospicaceae</taxon>
        <taxon>Actinospica</taxon>
    </lineage>
</organism>
<dbReference type="EMBL" id="JAGSOG010000185">
    <property type="protein sequence ID" value="MBR7837170.1"/>
    <property type="molecule type" value="Genomic_DNA"/>
</dbReference>
<name>A0A941ERN4_9ACTN</name>
<gene>
    <name evidence="1" type="ORF">KDL01_28090</name>
</gene>
<dbReference type="Proteomes" id="UP000675781">
    <property type="component" value="Unassembled WGS sequence"/>
</dbReference>
<comment type="caution">
    <text evidence="1">The sequence shown here is derived from an EMBL/GenBank/DDBJ whole genome shotgun (WGS) entry which is preliminary data.</text>
</comment>
<dbReference type="AlphaFoldDB" id="A0A941ERN4"/>